<dbReference type="STRING" id="644282.Deba_1226"/>
<dbReference type="InterPro" id="IPR036457">
    <property type="entry name" value="PPM-type-like_dom_sf"/>
</dbReference>
<name>E1QFY4_DESB2</name>
<dbReference type="InterPro" id="IPR001789">
    <property type="entry name" value="Sig_transdc_resp-reg_receiver"/>
</dbReference>
<evidence type="ECO:0000313" key="4">
    <source>
        <dbReference type="EMBL" id="ADK84594.1"/>
    </source>
</evidence>
<dbReference type="EMBL" id="CP002085">
    <property type="protein sequence ID" value="ADK84594.1"/>
    <property type="molecule type" value="Genomic_DNA"/>
</dbReference>
<evidence type="ECO:0000259" key="3">
    <source>
        <dbReference type="PROSITE" id="PS50110"/>
    </source>
</evidence>
<dbReference type="SMART" id="SM00448">
    <property type="entry name" value="REC"/>
    <property type="match status" value="1"/>
</dbReference>
<dbReference type="InterPro" id="IPR052016">
    <property type="entry name" value="Bact_Sigma-Reg"/>
</dbReference>
<dbReference type="CDD" id="cd00156">
    <property type="entry name" value="REC"/>
    <property type="match status" value="1"/>
</dbReference>
<dbReference type="Gene3D" id="3.40.50.2300">
    <property type="match status" value="1"/>
</dbReference>
<dbReference type="AlphaFoldDB" id="E1QFY4"/>
<dbReference type="eggNOG" id="COG2208">
    <property type="taxonomic scope" value="Bacteria"/>
</dbReference>
<dbReference type="SMART" id="SM00331">
    <property type="entry name" value="PP2C_SIG"/>
    <property type="match status" value="1"/>
</dbReference>
<dbReference type="PANTHER" id="PTHR43156:SF2">
    <property type="entry name" value="STAGE II SPORULATION PROTEIN E"/>
    <property type="match status" value="1"/>
</dbReference>
<evidence type="ECO:0000256" key="1">
    <source>
        <dbReference type="ARBA" id="ARBA00022801"/>
    </source>
</evidence>
<reference evidence="4 5" key="1">
    <citation type="journal article" date="2010" name="Stand. Genomic Sci.">
        <title>Complete genome sequence of Desulfarculus baarsii type strain (2st14).</title>
        <authorList>
            <person name="Sun H."/>
            <person name="Spring S."/>
            <person name="Lapidus A."/>
            <person name="Davenport K."/>
            <person name="Del Rio T.G."/>
            <person name="Tice H."/>
            <person name="Nolan M."/>
            <person name="Copeland A."/>
            <person name="Cheng J.F."/>
            <person name="Lucas S."/>
            <person name="Tapia R."/>
            <person name="Goodwin L."/>
            <person name="Pitluck S."/>
            <person name="Ivanova N."/>
            <person name="Pagani I."/>
            <person name="Mavromatis K."/>
            <person name="Ovchinnikova G."/>
            <person name="Pati A."/>
            <person name="Chen A."/>
            <person name="Palaniappan K."/>
            <person name="Hauser L."/>
            <person name="Chang Y.J."/>
            <person name="Jeffries C.D."/>
            <person name="Detter J.C."/>
            <person name="Han C."/>
            <person name="Rohde M."/>
            <person name="Brambilla E."/>
            <person name="Goker M."/>
            <person name="Woyke T."/>
            <person name="Bristow J."/>
            <person name="Eisen J.A."/>
            <person name="Markowitz V."/>
            <person name="Hugenholtz P."/>
            <person name="Kyrpides N.C."/>
            <person name="Klenk H.P."/>
            <person name="Land M."/>
        </authorList>
    </citation>
    <scope>NUCLEOTIDE SEQUENCE [LARGE SCALE GENOMIC DNA]</scope>
    <source>
        <strain evidence="5">ATCC 33931 / DSM 2075 / LMG 7858 / VKM B-1802 / 2st14</strain>
    </source>
</reference>
<evidence type="ECO:0000256" key="2">
    <source>
        <dbReference type="PROSITE-ProRule" id="PRU00169"/>
    </source>
</evidence>
<dbReference type="GO" id="GO:0000160">
    <property type="term" value="P:phosphorelay signal transduction system"/>
    <property type="evidence" value="ECO:0007669"/>
    <property type="project" value="InterPro"/>
</dbReference>
<feature type="domain" description="Response regulatory" evidence="3">
    <location>
        <begin position="17"/>
        <end position="134"/>
    </location>
</feature>
<dbReference type="RefSeq" id="WP_013258048.1">
    <property type="nucleotide sequence ID" value="NC_014365.1"/>
</dbReference>
<dbReference type="Pfam" id="PF00072">
    <property type="entry name" value="Response_reg"/>
    <property type="match status" value="1"/>
</dbReference>
<feature type="modified residue" description="4-aspartylphosphate" evidence="2">
    <location>
        <position position="67"/>
    </location>
</feature>
<sequence>MINLCGYDPDLRQNPAKILIVDDSKLTREMLRAVMLKFGYKVVTAQHGRAAIEALTAAPDIDLIILDLVMPVMNGFEFLQWRAERPEVNLIPVIVSSSLDDFDAITIALSMNSYDYFTKPLTERDMEVTLPLKITNAVATRRLMLQTRRQNELLNYELEMAARYQQFLLPRDVNIQGVKVAYQFEPCSGVGGDYFDFFELSRDEVGMVVADVSGHGVASAMTATIIKALIPRYLEIYKAPSAALLALNDDLLKLTPDDVFVTAFAGVYRPASRQLIWSTAGHPSPILARKDRPASLLGEESPILGFFASNDATMKLCDQLIDILPGDRLVLYTDGLIEAKNQADVMFGVNRLTHLVGSGGGVATEALKDMICQELFRFVGGPINDDVAIIVLDF</sequence>
<keyword evidence="2" id="KW-0597">Phosphoprotein</keyword>
<keyword evidence="1" id="KW-0378">Hydrolase</keyword>
<evidence type="ECO:0000313" key="5">
    <source>
        <dbReference type="Proteomes" id="UP000009047"/>
    </source>
</evidence>
<gene>
    <name evidence="4" type="ordered locus">Deba_1226</name>
</gene>
<dbReference type="InterPro" id="IPR011006">
    <property type="entry name" value="CheY-like_superfamily"/>
</dbReference>
<dbReference type="PROSITE" id="PS50110">
    <property type="entry name" value="RESPONSE_REGULATORY"/>
    <property type="match status" value="1"/>
</dbReference>
<dbReference type="PANTHER" id="PTHR43156">
    <property type="entry name" value="STAGE II SPORULATION PROTEIN E-RELATED"/>
    <property type="match status" value="1"/>
</dbReference>
<dbReference type="Gene3D" id="3.60.40.10">
    <property type="entry name" value="PPM-type phosphatase domain"/>
    <property type="match status" value="1"/>
</dbReference>
<keyword evidence="5" id="KW-1185">Reference proteome</keyword>
<dbReference type="eggNOG" id="COG3437">
    <property type="taxonomic scope" value="Bacteria"/>
</dbReference>
<dbReference type="HOGENOM" id="CLU_000445_43_7_7"/>
<protein>
    <submittedName>
        <fullName evidence="4">Response regulator receiver modulated serine phosphatase</fullName>
    </submittedName>
</protein>
<dbReference type="SUPFAM" id="SSF81606">
    <property type="entry name" value="PP2C-like"/>
    <property type="match status" value="1"/>
</dbReference>
<dbReference type="Proteomes" id="UP000009047">
    <property type="component" value="Chromosome"/>
</dbReference>
<dbReference type="InterPro" id="IPR001932">
    <property type="entry name" value="PPM-type_phosphatase-like_dom"/>
</dbReference>
<proteinExistence type="predicted"/>
<dbReference type="SUPFAM" id="SSF52172">
    <property type="entry name" value="CheY-like"/>
    <property type="match status" value="1"/>
</dbReference>
<dbReference type="Pfam" id="PF07228">
    <property type="entry name" value="SpoIIE"/>
    <property type="match status" value="1"/>
</dbReference>
<accession>E1QFY4</accession>
<dbReference type="GO" id="GO:0016791">
    <property type="term" value="F:phosphatase activity"/>
    <property type="evidence" value="ECO:0007669"/>
    <property type="project" value="TreeGrafter"/>
</dbReference>
<dbReference type="KEGG" id="dbr:Deba_1226"/>
<organism evidence="4 5">
    <name type="scientific">Desulfarculus baarsii (strain ATCC 33931 / DSM 2075 / LMG 7858 / VKM B-1802 / 2st14)</name>
    <dbReference type="NCBI Taxonomy" id="644282"/>
    <lineage>
        <taxon>Bacteria</taxon>
        <taxon>Pseudomonadati</taxon>
        <taxon>Thermodesulfobacteriota</taxon>
        <taxon>Desulfarculia</taxon>
        <taxon>Desulfarculales</taxon>
        <taxon>Desulfarculaceae</taxon>
        <taxon>Desulfarculus</taxon>
    </lineage>
</organism>